<dbReference type="VEuPathDB" id="FungiDB:AJ78_02251"/>
<dbReference type="EMBL" id="LGRN01000059">
    <property type="protein sequence ID" value="OJD17660.1"/>
    <property type="molecule type" value="Genomic_DNA"/>
</dbReference>
<name>A0A1J9QP61_9EURO</name>
<comment type="caution">
    <text evidence="1">The sequence shown here is derived from an EMBL/GenBank/DDBJ whole genome shotgun (WGS) entry which is preliminary data.</text>
</comment>
<sequence>MPCNSSWFQPIESQLANLHLTRMAIEIDFGEAAQIINKSSDQDIWLFRPGSATQAIGGRGHTMRSGRSSWTFDHASQALVSWDVGGGGAK</sequence>
<keyword evidence="2" id="KW-1185">Reference proteome</keyword>
<reference evidence="1 2" key="1">
    <citation type="submission" date="2015-07" db="EMBL/GenBank/DDBJ databases">
        <title>Emmonsia species relationships and genome sequence.</title>
        <authorList>
            <consortium name="The Broad Institute Genomics Platform"/>
            <person name="Cuomo C.A."/>
            <person name="Munoz J.F."/>
            <person name="Imamovic A."/>
            <person name="Priest M.E."/>
            <person name="Young S."/>
            <person name="Clay O.K."/>
            <person name="McEwen J.G."/>
        </authorList>
    </citation>
    <scope>NUCLEOTIDE SEQUENCE [LARGE SCALE GENOMIC DNA]</scope>
    <source>
        <strain evidence="1 2">UAMH 9510</strain>
    </source>
</reference>
<dbReference type="Proteomes" id="UP000182235">
    <property type="component" value="Unassembled WGS sequence"/>
</dbReference>
<evidence type="ECO:0000313" key="2">
    <source>
        <dbReference type="Proteomes" id="UP000182235"/>
    </source>
</evidence>
<accession>A0A1J9QP61</accession>
<proteinExistence type="predicted"/>
<protein>
    <submittedName>
        <fullName evidence="1">Uncharacterized protein</fullName>
    </submittedName>
</protein>
<organism evidence="1 2">
    <name type="scientific">Emergomyces pasteurianus Ep9510</name>
    <dbReference type="NCBI Taxonomy" id="1447872"/>
    <lineage>
        <taxon>Eukaryota</taxon>
        <taxon>Fungi</taxon>
        <taxon>Dikarya</taxon>
        <taxon>Ascomycota</taxon>
        <taxon>Pezizomycotina</taxon>
        <taxon>Eurotiomycetes</taxon>
        <taxon>Eurotiomycetidae</taxon>
        <taxon>Onygenales</taxon>
        <taxon>Ajellomycetaceae</taxon>
        <taxon>Emergomyces</taxon>
    </lineage>
</organism>
<gene>
    <name evidence="1" type="ORF">AJ78_02251</name>
</gene>
<evidence type="ECO:0000313" key="1">
    <source>
        <dbReference type="EMBL" id="OJD17660.1"/>
    </source>
</evidence>
<dbReference type="AlphaFoldDB" id="A0A1J9QP61"/>